<dbReference type="AlphaFoldDB" id="A0A453F9N7"/>
<evidence type="ECO:0000313" key="2">
    <source>
        <dbReference type="Proteomes" id="UP000015105"/>
    </source>
</evidence>
<evidence type="ECO:0000313" key="1">
    <source>
        <dbReference type="EnsemblPlants" id="AET3Gv20617500.1"/>
    </source>
</evidence>
<reference evidence="2" key="2">
    <citation type="journal article" date="2017" name="Nat. Plants">
        <title>The Aegilops tauschii genome reveals multiple impacts of transposons.</title>
        <authorList>
            <person name="Zhao G."/>
            <person name="Zou C."/>
            <person name="Li K."/>
            <person name="Wang K."/>
            <person name="Li T."/>
            <person name="Gao L."/>
            <person name="Zhang X."/>
            <person name="Wang H."/>
            <person name="Yang Z."/>
            <person name="Liu X."/>
            <person name="Jiang W."/>
            <person name="Mao L."/>
            <person name="Kong X."/>
            <person name="Jiao Y."/>
            <person name="Jia J."/>
        </authorList>
    </citation>
    <scope>NUCLEOTIDE SEQUENCE [LARGE SCALE GENOMIC DNA]</scope>
    <source>
        <strain evidence="2">cv. AL8/78</strain>
    </source>
</reference>
<reference evidence="1" key="3">
    <citation type="journal article" date="2017" name="Nature">
        <title>Genome sequence of the progenitor of the wheat D genome Aegilops tauschii.</title>
        <authorList>
            <person name="Luo M.C."/>
            <person name="Gu Y.Q."/>
            <person name="Puiu D."/>
            <person name="Wang H."/>
            <person name="Twardziok S.O."/>
            <person name="Deal K.R."/>
            <person name="Huo N."/>
            <person name="Zhu T."/>
            <person name="Wang L."/>
            <person name="Wang Y."/>
            <person name="McGuire P.E."/>
            <person name="Liu S."/>
            <person name="Long H."/>
            <person name="Ramasamy R.K."/>
            <person name="Rodriguez J.C."/>
            <person name="Van S.L."/>
            <person name="Yuan L."/>
            <person name="Wang Z."/>
            <person name="Xia Z."/>
            <person name="Xiao L."/>
            <person name="Anderson O.D."/>
            <person name="Ouyang S."/>
            <person name="Liang Y."/>
            <person name="Zimin A.V."/>
            <person name="Pertea G."/>
            <person name="Qi P."/>
            <person name="Bennetzen J.L."/>
            <person name="Dai X."/>
            <person name="Dawson M.W."/>
            <person name="Muller H.G."/>
            <person name="Kugler K."/>
            <person name="Rivarola-Duarte L."/>
            <person name="Spannagl M."/>
            <person name="Mayer K.F.X."/>
            <person name="Lu F.H."/>
            <person name="Bevan M.W."/>
            <person name="Leroy P."/>
            <person name="Li P."/>
            <person name="You F.M."/>
            <person name="Sun Q."/>
            <person name="Liu Z."/>
            <person name="Lyons E."/>
            <person name="Wicker T."/>
            <person name="Salzberg S.L."/>
            <person name="Devos K.M."/>
            <person name="Dvorak J."/>
        </authorList>
    </citation>
    <scope>NUCLEOTIDE SEQUENCE [LARGE SCALE GENOMIC DNA]</scope>
    <source>
        <strain evidence="1">cv. AL8/78</strain>
    </source>
</reference>
<dbReference type="Proteomes" id="UP000015105">
    <property type="component" value="Chromosome 3D"/>
</dbReference>
<reference evidence="1" key="4">
    <citation type="submission" date="2019-03" db="UniProtKB">
        <authorList>
            <consortium name="EnsemblPlants"/>
        </authorList>
    </citation>
    <scope>IDENTIFICATION</scope>
</reference>
<reference evidence="1" key="5">
    <citation type="journal article" date="2021" name="G3 (Bethesda)">
        <title>Aegilops tauschii genome assembly Aet v5.0 features greater sequence contiguity and improved annotation.</title>
        <authorList>
            <person name="Wang L."/>
            <person name="Zhu T."/>
            <person name="Rodriguez J.C."/>
            <person name="Deal K.R."/>
            <person name="Dubcovsky J."/>
            <person name="McGuire P.E."/>
            <person name="Lux T."/>
            <person name="Spannagl M."/>
            <person name="Mayer K.F.X."/>
            <person name="Baldrich P."/>
            <person name="Meyers B.C."/>
            <person name="Huo N."/>
            <person name="Gu Y.Q."/>
            <person name="Zhou H."/>
            <person name="Devos K.M."/>
            <person name="Bennetzen J.L."/>
            <person name="Unver T."/>
            <person name="Budak H."/>
            <person name="Gulick P.J."/>
            <person name="Galiba G."/>
            <person name="Kalapos B."/>
            <person name="Nelson D.R."/>
            <person name="Li P."/>
            <person name="You F.M."/>
            <person name="Luo M.C."/>
            <person name="Dvorak J."/>
        </authorList>
    </citation>
    <scope>NUCLEOTIDE SEQUENCE [LARGE SCALE GENOMIC DNA]</scope>
    <source>
        <strain evidence="1">cv. AL8/78</strain>
    </source>
</reference>
<keyword evidence="2" id="KW-1185">Reference proteome</keyword>
<dbReference type="EnsemblPlants" id="AET3Gv20617500.1">
    <property type="protein sequence ID" value="AET3Gv20617500.1"/>
    <property type="gene ID" value="AET3Gv20617500"/>
</dbReference>
<sequence>KDPWIPRNFTRRVITPRRGSILEKVADLINPITGSWDEQLITETFWEEDAKFILSIPLFEDTEDFPACHPDPKGLFSVKIGLFFRHQNQGSSKWGRCITLF</sequence>
<name>A0A453F9N7_AEGTS</name>
<organism evidence="1 2">
    <name type="scientific">Aegilops tauschii subsp. strangulata</name>
    <name type="common">Goatgrass</name>
    <dbReference type="NCBI Taxonomy" id="200361"/>
    <lineage>
        <taxon>Eukaryota</taxon>
        <taxon>Viridiplantae</taxon>
        <taxon>Streptophyta</taxon>
        <taxon>Embryophyta</taxon>
        <taxon>Tracheophyta</taxon>
        <taxon>Spermatophyta</taxon>
        <taxon>Magnoliopsida</taxon>
        <taxon>Liliopsida</taxon>
        <taxon>Poales</taxon>
        <taxon>Poaceae</taxon>
        <taxon>BOP clade</taxon>
        <taxon>Pooideae</taxon>
        <taxon>Triticodae</taxon>
        <taxon>Triticeae</taxon>
        <taxon>Triticinae</taxon>
        <taxon>Aegilops</taxon>
    </lineage>
</organism>
<dbReference type="Gramene" id="AET3Gv20617500.1">
    <property type="protein sequence ID" value="AET3Gv20617500.1"/>
    <property type="gene ID" value="AET3Gv20617500"/>
</dbReference>
<protein>
    <submittedName>
        <fullName evidence="1">Uncharacterized protein</fullName>
    </submittedName>
</protein>
<reference evidence="2" key="1">
    <citation type="journal article" date="2014" name="Science">
        <title>Ancient hybridizations among the ancestral genomes of bread wheat.</title>
        <authorList>
            <consortium name="International Wheat Genome Sequencing Consortium,"/>
            <person name="Marcussen T."/>
            <person name="Sandve S.R."/>
            <person name="Heier L."/>
            <person name="Spannagl M."/>
            <person name="Pfeifer M."/>
            <person name="Jakobsen K.S."/>
            <person name="Wulff B.B."/>
            <person name="Steuernagel B."/>
            <person name="Mayer K.F."/>
            <person name="Olsen O.A."/>
        </authorList>
    </citation>
    <scope>NUCLEOTIDE SEQUENCE [LARGE SCALE GENOMIC DNA]</scope>
    <source>
        <strain evidence="2">cv. AL8/78</strain>
    </source>
</reference>
<proteinExistence type="predicted"/>
<accession>A0A453F9N7</accession>